<dbReference type="InterPro" id="IPR027417">
    <property type="entry name" value="P-loop_NTPase"/>
</dbReference>
<dbReference type="PANTHER" id="PTHR18934:SF99">
    <property type="entry name" value="ATP-DEPENDENT RNA HELICASE DHX37-RELATED"/>
    <property type="match status" value="1"/>
</dbReference>
<dbReference type="Pfam" id="PF00271">
    <property type="entry name" value="Helicase_C"/>
    <property type="match status" value="1"/>
</dbReference>
<dbReference type="Gene3D" id="3.40.50.300">
    <property type="entry name" value="P-loop containing nucleotide triphosphate hydrolases"/>
    <property type="match status" value="1"/>
</dbReference>
<keyword evidence="1" id="KW-0547">Nucleotide-binding</keyword>
<evidence type="ECO:0000256" key="2">
    <source>
        <dbReference type="ARBA" id="ARBA00022801"/>
    </source>
</evidence>
<evidence type="ECO:0000256" key="3">
    <source>
        <dbReference type="ARBA" id="ARBA00022806"/>
    </source>
</evidence>
<evidence type="ECO:0000259" key="5">
    <source>
        <dbReference type="PROSITE" id="PS51194"/>
    </source>
</evidence>
<feature type="domain" description="Helicase C-terminal" evidence="5">
    <location>
        <begin position="1"/>
        <end position="169"/>
    </location>
</feature>
<dbReference type="CDD" id="cd18791">
    <property type="entry name" value="SF2_C_RHA"/>
    <property type="match status" value="1"/>
</dbReference>
<dbReference type="PROSITE" id="PS51194">
    <property type="entry name" value="HELICASE_CTER"/>
    <property type="match status" value="1"/>
</dbReference>
<dbReference type="GO" id="GO:0003723">
    <property type="term" value="F:RNA binding"/>
    <property type="evidence" value="ECO:0007669"/>
    <property type="project" value="TreeGrafter"/>
</dbReference>
<dbReference type="PANTHER" id="PTHR18934">
    <property type="entry name" value="ATP-DEPENDENT RNA HELICASE"/>
    <property type="match status" value="1"/>
</dbReference>
<keyword evidence="3" id="KW-0347">Helicase</keyword>
<dbReference type="WBParaSite" id="ASIM_0000352801-mRNA-1">
    <property type="protein sequence ID" value="ASIM_0000352801-mRNA-1"/>
    <property type="gene ID" value="ASIM_0000352801"/>
</dbReference>
<dbReference type="GO" id="GO:0005730">
    <property type="term" value="C:nucleolus"/>
    <property type="evidence" value="ECO:0007669"/>
    <property type="project" value="TreeGrafter"/>
</dbReference>
<keyword evidence="4" id="KW-0067">ATP-binding</keyword>
<evidence type="ECO:0000256" key="1">
    <source>
        <dbReference type="ARBA" id="ARBA00022741"/>
    </source>
</evidence>
<name>A0A0M3J7I1_ANISI</name>
<keyword evidence="2" id="KW-0378">Hydrolase</keyword>
<accession>A0A0M3J7I1</accession>
<dbReference type="GO" id="GO:0000462">
    <property type="term" value="P:maturation of SSU-rRNA from tricistronic rRNA transcript (SSU-rRNA, 5.8S rRNA, LSU-rRNA)"/>
    <property type="evidence" value="ECO:0007669"/>
    <property type="project" value="TreeGrafter"/>
</dbReference>
<dbReference type="AlphaFoldDB" id="A0A0M3J7I1"/>
<protein>
    <submittedName>
        <fullName evidence="6">Putative ATP-dependent RNA helicase rha-2 (inferred by orthology to a C. elegans protein)</fullName>
    </submittedName>
</protein>
<evidence type="ECO:0000256" key="4">
    <source>
        <dbReference type="ARBA" id="ARBA00022840"/>
    </source>
</evidence>
<dbReference type="SMART" id="SM00490">
    <property type="entry name" value="HELICc"/>
    <property type="match status" value="1"/>
</dbReference>
<sequence>LDEMGIADNVDESDVEDIDLQEEVDGDSLSLEPPPANISPLYCLPLYSLLSSEKQRKVFEPIPDGCRLCVVATNVAETSITIPGVRYVVDSGYEKRRVHDPVTGISQFSVHRISQASADQRAGRAGRVQSGHVYRLYSSAVFADLEKFSVPEILNKPVDQLVLHMKSMNIVKVGSETCSQ</sequence>
<dbReference type="GO" id="GO:0016787">
    <property type="term" value="F:hydrolase activity"/>
    <property type="evidence" value="ECO:0007669"/>
    <property type="project" value="UniProtKB-KW"/>
</dbReference>
<organism evidence="6">
    <name type="scientific">Anisakis simplex</name>
    <name type="common">Herring worm</name>
    <dbReference type="NCBI Taxonomy" id="6269"/>
    <lineage>
        <taxon>Eukaryota</taxon>
        <taxon>Metazoa</taxon>
        <taxon>Ecdysozoa</taxon>
        <taxon>Nematoda</taxon>
        <taxon>Chromadorea</taxon>
        <taxon>Rhabditida</taxon>
        <taxon>Spirurina</taxon>
        <taxon>Ascaridomorpha</taxon>
        <taxon>Ascaridoidea</taxon>
        <taxon>Anisakidae</taxon>
        <taxon>Anisakis</taxon>
        <taxon>Anisakis simplex complex</taxon>
    </lineage>
</organism>
<dbReference type="InterPro" id="IPR001650">
    <property type="entry name" value="Helicase_C-like"/>
</dbReference>
<dbReference type="GO" id="GO:0004386">
    <property type="term" value="F:helicase activity"/>
    <property type="evidence" value="ECO:0007669"/>
    <property type="project" value="UniProtKB-KW"/>
</dbReference>
<dbReference type="SUPFAM" id="SSF52540">
    <property type="entry name" value="P-loop containing nucleoside triphosphate hydrolases"/>
    <property type="match status" value="1"/>
</dbReference>
<reference evidence="6" key="1">
    <citation type="submission" date="2017-02" db="UniProtKB">
        <authorList>
            <consortium name="WormBaseParasite"/>
        </authorList>
    </citation>
    <scope>IDENTIFICATION</scope>
</reference>
<dbReference type="GO" id="GO:0005524">
    <property type="term" value="F:ATP binding"/>
    <property type="evidence" value="ECO:0007669"/>
    <property type="project" value="UniProtKB-KW"/>
</dbReference>
<proteinExistence type="predicted"/>
<evidence type="ECO:0000313" key="6">
    <source>
        <dbReference type="WBParaSite" id="ASIM_0000352801-mRNA-1"/>
    </source>
</evidence>